<organism evidence="3">
    <name type="scientific">Superstitionia donensis</name>
    <dbReference type="NCBI Taxonomy" id="311983"/>
    <lineage>
        <taxon>Eukaryota</taxon>
        <taxon>Metazoa</taxon>
        <taxon>Ecdysozoa</taxon>
        <taxon>Arthropoda</taxon>
        <taxon>Chelicerata</taxon>
        <taxon>Arachnida</taxon>
        <taxon>Scorpiones</taxon>
        <taxon>Iurida</taxon>
        <taxon>Chactoidea</taxon>
        <taxon>Superstitionidae</taxon>
        <taxon>Superstitionia</taxon>
    </lineage>
</organism>
<dbReference type="Gene3D" id="2.10.25.10">
    <property type="entry name" value="Laminin"/>
    <property type="match status" value="1"/>
</dbReference>
<dbReference type="AlphaFoldDB" id="A0A1V1WBJ5"/>
<evidence type="ECO:0000259" key="2">
    <source>
        <dbReference type="Pfam" id="PF01826"/>
    </source>
</evidence>
<dbReference type="InterPro" id="IPR002919">
    <property type="entry name" value="TIL_dom"/>
</dbReference>
<dbReference type="SUPFAM" id="SSF57567">
    <property type="entry name" value="Serine protease inhibitors"/>
    <property type="match status" value="1"/>
</dbReference>
<sequence>MKRNTILGVFALIVLFSILDKCEAEDLFEELSCKNPDEVFSQCFPICPLTCDDYVNPKPMCGLTDTCLFGCVCRRGYAFQNEIHSRCIPISDCKSG</sequence>
<reference evidence="3" key="1">
    <citation type="journal article" date="2016" name="Toxins">
        <title>Venom Gland Transcriptomic and Proteomic Analyses of the Enigmatic Scorpion Superstitionia donensis (Scorpiones: Superstitioniidae), with Insights on the Evolution of Its Venom Components.</title>
        <authorList>
            <person name="Santibanez-Lopez C.E."/>
            <person name="Cid-Uribe J.I."/>
            <person name="Batista C.V."/>
            <person name="Ortiz E."/>
            <person name="Possani L.D."/>
        </authorList>
    </citation>
    <scope>NUCLEOTIDE SEQUENCE</scope>
    <source>
        <strain evidence="3">Pooled</strain>
        <tissue evidence="3">Venom gland</tissue>
    </source>
</reference>
<feature type="chain" id="PRO_5013319111" evidence="1">
    <location>
        <begin position="25"/>
        <end position="96"/>
    </location>
</feature>
<keyword evidence="1" id="KW-0732">Signal</keyword>
<evidence type="ECO:0000256" key="1">
    <source>
        <dbReference type="SAM" id="SignalP"/>
    </source>
</evidence>
<protein>
    <submittedName>
        <fullName evidence="3">Putative protease inhibitor</fullName>
    </submittedName>
</protein>
<dbReference type="InterPro" id="IPR036084">
    <property type="entry name" value="Ser_inhib-like_sf"/>
</dbReference>
<feature type="signal peptide" evidence="1">
    <location>
        <begin position="1"/>
        <end position="24"/>
    </location>
</feature>
<dbReference type="Pfam" id="PF01826">
    <property type="entry name" value="TIL"/>
    <property type="match status" value="1"/>
</dbReference>
<feature type="domain" description="TIL" evidence="2">
    <location>
        <begin position="35"/>
        <end position="93"/>
    </location>
</feature>
<accession>A0A1V1WBJ5</accession>
<proteinExistence type="predicted"/>
<name>A0A1V1WBJ5_9SCOR</name>
<dbReference type="CDD" id="cd19941">
    <property type="entry name" value="TIL"/>
    <property type="match status" value="1"/>
</dbReference>
<evidence type="ECO:0000313" key="3">
    <source>
        <dbReference type="EMBL" id="JAV45712.1"/>
    </source>
</evidence>
<dbReference type="EMBL" id="GFCD01000073">
    <property type="protein sequence ID" value="JAV45712.1"/>
    <property type="molecule type" value="Transcribed_RNA"/>
</dbReference>